<dbReference type="Proteomes" id="UP000299102">
    <property type="component" value="Unassembled WGS sequence"/>
</dbReference>
<gene>
    <name evidence="1" type="ORF">EVAR_10439_1</name>
</gene>
<dbReference type="AlphaFoldDB" id="A0A4C1TH74"/>
<proteinExistence type="predicted"/>
<sequence length="97" mass="10678">MGVYVCTIACVCGIDRASVGRVDPNHGRIDQRVFDASQGKPHAPCLGEHIKPSVMVVTGALLTIVFTAPKPHWASIPDHSFEMKRIVRCLISRIREI</sequence>
<organism evidence="1 2">
    <name type="scientific">Eumeta variegata</name>
    <name type="common">Bagworm moth</name>
    <name type="synonym">Eumeta japonica</name>
    <dbReference type="NCBI Taxonomy" id="151549"/>
    <lineage>
        <taxon>Eukaryota</taxon>
        <taxon>Metazoa</taxon>
        <taxon>Ecdysozoa</taxon>
        <taxon>Arthropoda</taxon>
        <taxon>Hexapoda</taxon>
        <taxon>Insecta</taxon>
        <taxon>Pterygota</taxon>
        <taxon>Neoptera</taxon>
        <taxon>Endopterygota</taxon>
        <taxon>Lepidoptera</taxon>
        <taxon>Glossata</taxon>
        <taxon>Ditrysia</taxon>
        <taxon>Tineoidea</taxon>
        <taxon>Psychidae</taxon>
        <taxon>Oiketicinae</taxon>
        <taxon>Eumeta</taxon>
    </lineage>
</organism>
<evidence type="ECO:0000313" key="1">
    <source>
        <dbReference type="EMBL" id="GBP13863.1"/>
    </source>
</evidence>
<comment type="caution">
    <text evidence="1">The sequence shown here is derived from an EMBL/GenBank/DDBJ whole genome shotgun (WGS) entry which is preliminary data.</text>
</comment>
<protein>
    <submittedName>
        <fullName evidence="1">Uncharacterized protein</fullName>
    </submittedName>
</protein>
<keyword evidence="2" id="KW-1185">Reference proteome</keyword>
<evidence type="ECO:0000313" key="2">
    <source>
        <dbReference type="Proteomes" id="UP000299102"/>
    </source>
</evidence>
<accession>A0A4C1TH74</accession>
<dbReference type="EMBL" id="BGZK01000060">
    <property type="protein sequence ID" value="GBP13863.1"/>
    <property type="molecule type" value="Genomic_DNA"/>
</dbReference>
<reference evidence="1 2" key="1">
    <citation type="journal article" date="2019" name="Commun. Biol.">
        <title>The bagworm genome reveals a unique fibroin gene that provides high tensile strength.</title>
        <authorList>
            <person name="Kono N."/>
            <person name="Nakamura H."/>
            <person name="Ohtoshi R."/>
            <person name="Tomita M."/>
            <person name="Numata K."/>
            <person name="Arakawa K."/>
        </authorList>
    </citation>
    <scope>NUCLEOTIDE SEQUENCE [LARGE SCALE GENOMIC DNA]</scope>
</reference>
<name>A0A4C1TH74_EUMVA</name>